<evidence type="ECO:0000256" key="3">
    <source>
        <dbReference type="ARBA" id="ARBA00022679"/>
    </source>
</evidence>
<keyword evidence="3" id="KW-0808">Transferase</keyword>
<name>A0ABR8Q4U7_9CLOT</name>
<dbReference type="InterPro" id="IPR002941">
    <property type="entry name" value="DNA_methylase_N4/N6"/>
</dbReference>
<dbReference type="Gene3D" id="3.40.50.150">
    <property type="entry name" value="Vaccinia Virus protein VP39"/>
    <property type="match status" value="2"/>
</dbReference>
<dbReference type="EMBL" id="JACSQZ010000032">
    <property type="protein sequence ID" value="MBD7915420.1"/>
    <property type="molecule type" value="Genomic_DNA"/>
</dbReference>
<evidence type="ECO:0000313" key="8">
    <source>
        <dbReference type="Proteomes" id="UP000640335"/>
    </source>
</evidence>
<comment type="caution">
    <text evidence="7">The sequence shown here is derived from an EMBL/GenBank/DDBJ whole genome shotgun (WGS) entry which is preliminary data.</text>
</comment>
<reference evidence="7 8" key="1">
    <citation type="submission" date="2020-08" db="EMBL/GenBank/DDBJ databases">
        <title>A Genomic Blueprint of the Chicken Gut Microbiome.</title>
        <authorList>
            <person name="Gilroy R."/>
            <person name="Ravi A."/>
            <person name="Getino M."/>
            <person name="Pursley I."/>
            <person name="Horton D.L."/>
            <person name="Alikhan N.-F."/>
            <person name="Baker D."/>
            <person name="Gharbi K."/>
            <person name="Hall N."/>
            <person name="Watson M."/>
            <person name="Adriaenssens E.M."/>
            <person name="Foster-Nyarko E."/>
            <person name="Jarju S."/>
            <person name="Secka A."/>
            <person name="Antonio M."/>
            <person name="Oren A."/>
            <person name="Chaudhuri R."/>
            <person name="La Ragione R.M."/>
            <person name="Hildebrand F."/>
            <person name="Pallen M.J."/>
        </authorList>
    </citation>
    <scope>NUCLEOTIDE SEQUENCE [LARGE SCALE GENOMIC DNA]</scope>
    <source>
        <strain evidence="7 8">Sa3CUN1</strain>
    </source>
</reference>
<protein>
    <submittedName>
        <fullName evidence="7">DNA methylase</fullName>
    </submittedName>
</protein>
<dbReference type="GO" id="GO:0032259">
    <property type="term" value="P:methylation"/>
    <property type="evidence" value="ECO:0007669"/>
    <property type="project" value="UniProtKB-KW"/>
</dbReference>
<evidence type="ECO:0000313" key="7">
    <source>
        <dbReference type="EMBL" id="MBD7915420.1"/>
    </source>
</evidence>
<keyword evidence="4" id="KW-0949">S-adenosyl-L-methionine</keyword>
<feature type="domain" description="DNA methylase N-4/N-6" evidence="6">
    <location>
        <begin position="463"/>
        <end position="605"/>
    </location>
</feature>
<dbReference type="InterPro" id="IPR029063">
    <property type="entry name" value="SAM-dependent_MTases_sf"/>
</dbReference>
<evidence type="ECO:0000256" key="2">
    <source>
        <dbReference type="ARBA" id="ARBA00022603"/>
    </source>
</evidence>
<feature type="domain" description="DNA methylase N-4/N-6" evidence="6">
    <location>
        <begin position="76"/>
        <end position="123"/>
    </location>
</feature>
<dbReference type="Pfam" id="PF01555">
    <property type="entry name" value="N6_N4_Mtase"/>
    <property type="match status" value="2"/>
</dbReference>
<keyword evidence="5" id="KW-0680">Restriction system</keyword>
<dbReference type="RefSeq" id="WP_191750180.1">
    <property type="nucleotide sequence ID" value="NZ_JACSQZ010000032.1"/>
</dbReference>
<dbReference type="InterPro" id="IPR002052">
    <property type="entry name" value="DNA_methylase_N6_adenine_CS"/>
</dbReference>
<accession>A0ABR8Q4U7</accession>
<dbReference type="PROSITE" id="PS00092">
    <property type="entry name" value="N6_MTASE"/>
    <property type="match status" value="1"/>
</dbReference>
<evidence type="ECO:0000256" key="4">
    <source>
        <dbReference type="ARBA" id="ARBA00022691"/>
    </source>
</evidence>
<dbReference type="InterPro" id="IPR002295">
    <property type="entry name" value="N4/N6-MTase_EcoPI_Mod-like"/>
</dbReference>
<evidence type="ECO:0000256" key="1">
    <source>
        <dbReference type="ARBA" id="ARBA00006594"/>
    </source>
</evidence>
<evidence type="ECO:0000259" key="6">
    <source>
        <dbReference type="Pfam" id="PF01555"/>
    </source>
</evidence>
<gene>
    <name evidence="7" type="ORF">H9660_09690</name>
</gene>
<organism evidence="7 8">
    <name type="scientific">Clostridium gallinarum</name>
    <dbReference type="NCBI Taxonomy" id="2762246"/>
    <lineage>
        <taxon>Bacteria</taxon>
        <taxon>Bacillati</taxon>
        <taxon>Bacillota</taxon>
        <taxon>Clostridia</taxon>
        <taxon>Eubacteriales</taxon>
        <taxon>Clostridiaceae</taxon>
        <taxon>Clostridium</taxon>
    </lineage>
</organism>
<dbReference type="GO" id="GO:0008168">
    <property type="term" value="F:methyltransferase activity"/>
    <property type="evidence" value="ECO:0007669"/>
    <property type="project" value="UniProtKB-KW"/>
</dbReference>
<dbReference type="PRINTS" id="PR00506">
    <property type="entry name" value="D21N6MTFRASE"/>
</dbReference>
<keyword evidence="8" id="KW-1185">Reference proteome</keyword>
<sequence>MKLTKQDIDKIREIEGFPIAQDEDIIKLSNAPYYTACPNPFIDLFLKDNGKPYDEDTDDYKRVPFAADVSEGKTDPLYMAHSYHTKVPYKAIMNYILHYTEPGDIVLDGFAGSGMTGVAAQMCGNPDIDFKQQVERKLKGVKWGSRKAVLNDLSPAATFIASNYNIPVDAFEFEKTALEIIDKCLNECGWMYETFHVDTDGEKVCGIDGYIKGRINYTVWSDVFICPNCGEEIVFWDAAVEKDIGKVNEVFECKNCGIKLKKKDCERVKTLEFDKNLNENVTIAKQVPVMINYIANGKKFEKKPDKDDLRIINEIENMEIPYWIPTDILPKGDNTEQPLRSHGFSTVNQFYYKRSLYIFSKIFNLARENEKLGRTIMFLCTSILVKTGSKLHNIGFKNGNLNLAGAMPNVLYVPSTVAERNIIDLLYSKIKDIKKVYENKKEINNCIISCGSCTNLNLLSNSIDYIFTDPPFGSNINYSELSFIWESWLKVKTNNKSEAIVNRTQNKGLLEYQELMTECFKEYYRVLKPNRWITVEFHNSKNAVWNSIQEALNKVGFVIADIRVLDKKQGTFKQMTSIGSVKQDLVISAYKPKESFKLRVINEAGSEDTAWHFVRQHLEKLPVVVTNDNKIEAVRERESYLLFDRMVAYHIMNGIMVPIDAADFYKGLDERFVRRDGMYFLHDQVNEYDNARVMSEFQPIQFSLFVTDEKNAIAWLYKELETPQTYGEIQPKFIQELRTFKHEKMPELSELLEENFIQNENGQWYIPDPTKSGDIIKLREKRLIKEFEEYLNGKGKLKSFRTEAVRAGFAKLWKDKDYKNIVKVADRLPESVIQEDDKLLMYYDISLSRIE</sequence>
<proteinExistence type="inferred from homology"/>
<evidence type="ECO:0000256" key="5">
    <source>
        <dbReference type="ARBA" id="ARBA00022747"/>
    </source>
</evidence>
<dbReference type="Proteomes" id="UP000640335">
    <property type="component" value="Unassembled WGS sequence"/>
</dbReference>
<dbReference type="SUPFAM" id="SSF53335">
    <property type="entry name" value="S-adenosyl-L-methionine-dependent methyltransferases"/>
    <property type="match status" value="2"/>
</dbReference>
<keyword evidence="2 7" id="KW-0489">Methyltransferase</keyword>
<comment type="similarity">
    <text evidence="1">Belongs to the N(4)/N(6)-methyltransferase family.</text>
</comment>